<keyword evidence="1" id="KW-0472">Membrane</keyword>
<comment type="caution">
    <text evidence="2">The sequence shown here is derived from an EMBL/GenBank/DDBJ whole genome shotgun (WGS) entry which is preliminary data.</text>
</comment>
<protein>
    <submittedName>
        <fullName evidence="2">Uncharacterized protein</fullName>
    </submittedName>
</protein>
<reference evidence="3" key="1">
    <citation type="journal article" date="2023" name="Commun. Biol.">
        <title>Genome analysis of Parmales, the sister group of diatoms, reveals the evolutionary specialization of diatoms from phago-mixotrophs to photoautotrophs.</title>
        <authorList>
            <person name="Ban H."/>
            <person name="Sato S."/>
            <person name="Yoshikawa S."/>
            <person name="Yamada K."/>
            <person name="Nakamura Y."/>
            <person name="Ichinomiya M."/>
            <person name="Sato N."/>
            <person name="Blanc-Mathieu R."/>
            <person name="Endo H."/>
            <person name="Kuwata A."/>
            <person name="Ogata H."/>
        </authorList>
    </citation>
    <scope>NUCLEOTIDE SEQUENCE [LARGE SCALE GENOMIC DNA]</scope>
</reference>
<name>A0A9W7LAA5_9STRA</name>
<keyword evidence="1" id="KW-0812">Transmembrane</keyword>
<proteinExistence type="predicted"/>
<evidence type="ECO:0000256" key="1">
    <source>
        <dbReference type="SAM" id="Phobius"/>
    </source>
</evidence>
<accession>A0A9W7LAA5</accession>
<evidence type="ECO:0000313" key="3">
    <source>
        <dbReference type="Proteomes" id="UP001165065"/>
    </source>
</evidence>
<keyword evidence="3" id="KW-1185">Reference proteome</keyword>
<sequence length="326" mass="35305">MEEGKKEWRDGVGKELTWVLSIGWAVTPVMVGGDVRKLIGTAAAIAITVPAMWGIVIAGWVWFRLVVGQELPKGVGVTGWDVAEALLGGGETGRWGEVKGRLGKMVECEWDEERIKRAEEEVVMEVFHIMKEGGGRKEGGRVARGIGDVLVLKEAMRIWGKKGIKKKGEWTAVVRCVKAFVKLWCWCTTQECLKFRSQVSSLGSSSSSGNSPRLGGSNVGFVKGVLTVGRKVIGRSLVDDGRHGLGVLAVEGYIEACLDVRDAVKEYLEAARVGGEGGVGGEGEELRGLLREADMGIMETKGGWKGGKERVRRGIRDAEIRRGKGE</sequence>
<dbReference type="Proteomes" id="UP001165065">
    <property type="component" value="Unassembled WGS sequence"/>
</dbReference>
<gene>
    <name evidence="2" type="ORF">TrCOL_g11874</name>
</gene>
<feature type="transmembrane region" description="Helical" evidence="1">
    <location>
        <begin position="42"/>
        <end position="63"/>
    </location>
</feature>
<dbReference type="AlphaFoldDB" id="A0A9W7LAA5"/>
<keyword evidence="1" id="KW-1133">Transmembrane helix</keyword>
<organism evidence="2 3">
    <name type="scientific">Triparma columacea</name>
    <dbReference type="NCBI Taxonomy" id="722753"/>
    <lineage>
        <taxon>Eukaryota</taxon>
        <taxon>Sar</taxon>
        <taxon>Stramenopiles</taxon>
        <taxon>Ochrophyta</taxon>
        <taxon>Bolidophyceae</taxon>
        <taxon>Parmales</taxon>
        <taxon>Triparmaceae</taxon>
        <taxon>Triparma</taxon>
    </lineage>
</organism>
<evidence type="ECO:0000313" key="2">
    <source>
        <dbReference type="EMBL" id="GMI41575.1"/>
    </source>
</evidence>
<dbReference type="EMBL" id="BRYA01000154">
    <property type="protein sequence ID" value="GMI41575.1"/>
    <property type="molecule type" value="Genomic_DNA"/>
</dbReference>